<gene>
    <name evidence="4" type="primary">MR1_22</name>
    <name evidence="4" type="ORF">N1851_023160</name>
</gene>
<evidence type="ECO:0000256" key="1">
    <source>
        <dbReference type="ARBA" id="ARBA00023180"/>
    </source>
</evidence>
<evidence type="ECO:0000259" key="3">
    <source>
        <dbReference type="PROSITE" id="PS50835"/>
    </source>
</evidence>
<proteinExistence type="predicted"/>
<keyword evidence="1" id="KW-0325">Glycoprotein</keyword>
<dbReference type="EMBL" id="JAOPHQ010004280">
    <property type="protein sequence ID" value="KAK0139916.1"/>
    <property type="molecule type" value="Genomic_DNA"/>
</dbReference>
<evidence type="ECO:0000313" key="5">
    <source>
        <dbReference type="Proteomes" id="UP001174136"/>
    </source>
</evidence>
<accession>A0AA47MGZ8</accession>
<keyword evidence="2" id="KW-0472">Membrane</keyword>
<dbReference type="SMART" id="SM00407">
    <property type="entry name" value="IGc1"/>
    <property type="match status" value="1"/>
</dbReference>
<evidence type="ECO:0000313" key="4">
    <source>
        <dbReference type="EMBL" id="KAK0139916.1"/>
    </source>
</evidence>
<dbReference type="PANTHER" id="PTHR16675:SF237">
    <property type="entry name" value="MHC CLASS I ANTIGEN TRANSCRIPT VARIANT 1-RELATED"/>
    <property type="match status" value="1"/>
</dbReference>
<reference evidence="4" key="1">
    <citation type="journal article" date="2023" name="Front. Mar. Sci.">
        <title>A new Merluccius polli reference genome to investigate the effects of global change in West African waters.</title>
        <authorList>
            <person name="Mateo J.L."/>
            <person name="Blanco-Fernandez C."/>
            <person name="Garcia-Vazquez E."/>
            <person name="Machado-Schiaffino G."/>
        </authorList>
    </citation>
    <scope>NUCLEOTIDE SEQUENCE</scope>
    <source>
        <strain evidence="4">C29</strain>
        <tissue evidence="4">Fin</tissue>
    </source>
</reference>
<evidence type="ECO:0000256" key="2">
    <source>
        <dbReference type="SAM" id="Phobius"/>
    </source>
</evidence>
<dbReference type="GO" id="GO:0006955">
    <property type="term" value="P:immune response"/>
    <property type="evidence" value="ECO:0007669"/>
    <property type="project" value="TreeGrafter"/>
</dbReference>
<dbReference type="GO" id="GO:0005615">
    <property type="term" value="C:extracellular space"/>
    <property type="evidence" value="ECO:0007669"/>
    <property type="project" value="TreeGrafter"/>
</dbReference>
<dbReference type="InterPro" id="IPR050208">
    <property type="entry name" value="MHC_class-I_related"/>
</dbReference>
<dbReference type="PROSITE" id="PS50835">
    <property type="entry name" value="IG_LIKE"/>
    <property type="match status" value="1"/>
</dbReference>
<dbReference type="InterPro" id="IPR013783">
    <property type="entry name" value="Ig-like_fold"/>
</dbReference>
<feature type="domain" description="Ig-like" evidence="3">
    <location>
        <begin position="17"/>
        <end position="102"/>
    </location>
</feature>
<feature type="transmembrane region" description="Helical" evidence="2">
    <location>
        <begin position="127"/>
        <end position="148"/>
    </location>
</feature>
<dbReference type="Pfam" id="PF07654">
    <property type="entry name" value="C1-set"/>
    <property type="match status" value="1"/>
</dbReference>
<comment type="caution">
    <text evidence="4">The sequence shown here is derived from an EMBL/GenBank/DDBJ whole genome shotgun (WGS) entry which is preliminary data.</text>
</comment>
<dbReference type="PANTHER" id="PTHR16675">
    <property type="entry name" value="MHC CLASS I-RELATED"/>
    <property type="match status" value="1"/>
</dbReference>
<dbReference type="InterPro" id="IPR007110">
    <property type="entry name" value="Ig-like_dom"/>
</dbReference>
<keyword evidence="5" id="KW-1185">Reference proteome</keyword>
<dbReference type="SUPFAM" id="SSF48726">
    <property type="entry name" value="Immunoglobulin"/>
    <property type="match status" value="1"/>
</dbReference>
<dbReference type="AlphaFoldDB" id="A0AA47MGZ8"/>
<keyword evidence="2" id="KW-1133">Transmembrane helix</keyword>
<dbReference type="InterPro" id="IPR036179">
    <property type="entry name" value="Ig-like_dom_sf"/>
</dbReference>
<name>A0AA47MGZ8_MERPO</name>
<protein>
    <submittedName>
        <fullName evidence="4">Major histocompatibility complex class I-related gene protein</fullName>
    </submittedName>
</protein>
<dbReference type="GO" id="GO:0009897">
    <property type="term" value="C:external side of plasma membrane"/>
    <property type="evidence" value="ECO:0007669"/>
    <property type="project" value="TreeGrafter"/>
</dbReference>
<dbReference type="Proteomes" id="UP001174136">
    <property type="component" value="Unassembled WGS sequence"/>
</dbReference>
<dbReference type="Gene3D" id="2.60.40.10">
    <property type="entry name" value="Immunoglobulins"/>
    <property type="match status" value="1"/>
</dbReference>
<keyword evidence="2" id="KW-0812">Transmembrane</keyword>
<sequence>MGRALCREQVVTRPERPEVSLLQRRPSSPVVCHATGFYPDRVVVFWMRDGEELYEHVDHGEVLPNPDGTFQVSVDLDLASVPQEDWRRYECVVQLKGIEGISIRLDPVLVRTNWGKKGVQNDITTPIIIAVLILAAVATVGVAGVFVYKKRNGVQPNTDQLVLTAALGTVRNRVQLLRPNL</sequence>
<dbReference type="InterPro" id="IPR003597">
    <property type="entry name" value="Ig_C1-set"/>
</dbReference>
<organism evidence="4 5">
    <name type="scientific">Merluccius polli</name>
    <name type="common">Benguela hake</name>
    <name type="synonym">Merluccius cadenati</name>
    <dbReference type="NCBI Taxonomy" id="89951"/>
    <lineage>
        <taxon>Eukaryota</taxon>
        <taxon>Metazoa</taxon>
        <taxon>Chordata</taxon>
        <taxon>Craniata</taxon>
        <taxon>Vertebrata</taxon>
        <taxon>Euteleostomi</taxon>
        <taxon>Actinopterygii</taxon>
        <taxon>Neopterygii</taxon>
        <taxon>Teleostei</taxon>
        <taxon>Neoteleostei</taxon>
        <taxon>Acanthomorphata</taxon>
        <taxon>Zeiogadaria</taxon>
        <taxon>Gadariae</taxon>
        <taxon>Gadiformes</taxon>
        <taxon>Gadoidei</taxon>
        <taxon>Merlucciidae</taxon>
        <taxon>Merluccius</taxon>
    </lineage>
</organism>